<comment type="similarity">
    <text evidence="2">Belongs to the EamA transporter family.</text>
</comment>
<keyword evidence="4 6" id="KW-1133">Transmembrane helix</keyword>
<dbReference type="InterPro" id="IPR050638">
    <property type="entry name" value="AA-Vitamin_Transporters"/>
</dbReference>
<evidence type="ECO:0000256" key="2">
    <source>
        <dbReference type="ARBA" id="ARBA00007362"/>
    </source>
</evidence>
<sequence>MVFWIAIFAMVCWGIAPIFAKMGLSNLDPLTGLILRTFISFFLMLGFMGFRGFVSCDKILNQIINIPIKVWFLIAIEALLATLVGDLAYYAAIKKGNVSVVTVIMSSSPLVTMLVSTIFLGEQITFTQIIGVVFVIAGILFIV</sequence>
<dbReference type="PANTHER" id="PTHR32322:SF2">
    <property type="entry name" value="EAMA DOMAIN-CONTAINING PROTEIN"/>
    <property type="match status" value="1"/>
</dbReference>
<evidence type="ECO:0000256" key="4">
    <source>
        <dbReference type="ARBA" id="ARBA00022989"/>
    </source>
</evidence>
<evidence type="ECO:0000256" key="3">
    <source>
        <dbReference type="ARBA" id="ARBA00022692"/>
    </source>
</evidence>
<evidence type="ECO:0000313" key="9">
    <source>
        <dbReference type="Proteomes" id="UP000036756"/>
    </source>
</evidence>
<organism evidence="8 9">
    <name type="scientific">Clostridium cylindrosporum DSM 605</name>
    <dbReference type="NCBI Taxonomy" id="1121307"/>
    <lineage>
        <taxon>Bacteria</taxon>
        <taxon>Bacillati</taxon>
        <taxon>Bacillota</taxon>
        <taxon>Clostridia</taxon>
        <taxon>Eubacteriales</taxon>
        <taxon>Clostridiaceae</taxon>
        <taxon>Clostridium</taxon>
    </lineage>
</organism>
<evidence type="ECO:0000256" key="1">
    <source>
        <dbReference type="ARBA" id="ARBA00004141"/>
    </source>
</evidence>
<dbReference type="PATRIC" id="fig|1121307.3.peg.1780"/>
<feature type="transmembrane region" description="Helical" evidence="6">
    <location>
        <begin position="70"/>
        <end position="92"/>
    </location>
</feature>
<protein>
    <submittedName>
        <fullName evidence="8">Putative transporter, EamA-like family</fullName>
    </submittedName>
</protein>
<dbReference type="EMBL" id="LFVU01000024">
    <property type="protein sequence ID" value="KMT22153.1"/>
    <property type="molecule type" value="Genomic_DNA"/>
</dbReference>
<dbReference type="OrthoDB" id="9806718at2"/>
<proteinExistence type="inferred from homology"/>
<dbReference type="GO" id="GO:0016020">
    <property type="term" value="C:membrane"/>
    <property type="evidence" value="ECO:0007669"/>
    <property type="project" value="UniProtKB-SubCell"/>
</dbReference>
<keyword evidence="3 6" id="KW-0812">Transmembrane</keyword>
<reference evidence="8 9" key="1">
    <citation type="submission" date="2015-06" db="EMBL/GenBank/DDBJ databases">
        <title>Draft genome sequence of the purine-degrading Clostridium cylindrosporum HC-1 (DSM 605).</title>
        <authorList>
            <person name="Poehlein A."/>
            <person name="Schiel-Bengelsdorf B."/>
            <person name="Bengelsdorf F."/>
            <person name="Daniel R."/>
            <person name="Duerre P."/>
        </authorList>
    </citation>
    <scope>NUCLEOTIDE SEQUENCE [LARGE SCALE GENOMIC DNA]</scope>
    <source>
        <strain evidence="8 9">DSM 605</strain>
    </source>
</reference>
<accession>A0A0J8DD26</accession>
<dbReference type="Proteomes" id="UP000036756">
    <property type="component" value="Unassembled WGS sequence"/>
</dbReference>
<keyword evidence="5 6" id="KW-0472">Membrane</keyword>
<dbReference type="Pfam" id="PF00892">
    <property type="entry name" value="EamA"/>
    <property type="match status" value="1"/>
</dbReference>
<dbReference type="STRING" id="1121307.CLCY_4c01260"/>
<evidence type="ECO:0000256" key="5">
    <source>
        <dbReference type="ARBA" id="ARBA00023136"/>
    </source>
</evidence>
<dbReference type="RefSeq" id="WP_048570248.1">
    <property type="nucleotide sequence ID" value="NZ_LFVU01000024.1"/>
</dbReference>
<dbReference type="PANTHER" id="PTHR32322">
    <property type="entry name" value="INNER MEMBRANE TRANSPORTER"/>
    <property type="match status" value="1"/>
</dbReference>
<keyword evidence="9" id="KW-1185">Reference proteome</keyword>
<evidence type="ECO:0000256" key="6">
    <source>
        <dbReference type="SAM" id="Phobius"/>
    </source>
</evidence>
<dbReference type="InterPro" id="IPR000620">
    <property type="entry name" value="EamA_dom"/>
</dbReference>
<evidence type="ECO:0000259" key="7">
    <source>
        <dbReference type="Pfam" id="PF00892"/>
    </source>
</evidence>
<evidence type="ECO:0000313" key="8">
    <source>
        <dbReference type="EMBL" id="KMT22153.1"/>
    </source>
</evidence>
<dbReference type="SUPFAM" id="SSF103481">
    <property type="entry name" value="Multidrug resistance efflux transporter EmrE"/>
    <property type="match status" value="1"/>
</dbReference>
<feature type="domain" description="EamA" evidence="7">
    <location>
        <begin position="4"/>
        <end position="143"/>
    </location>
</feature>
<gene>
    <name evidence="8" type="ORF">CLCY_4c01260</name>
</gene>
<dbReference type="AlphaFoldDB" id="A0A0J8DD26"/>
<comment type="subcellular location">
    <subcellularLocation>
        <location evidence="1">Membrane</location>
        <topology evidence="1">Multi-pass membrane protein</topology>
    </subcellularLocation>
</comment>
<feature type="transmembrane region" description="Helical" evidence="6">
    <location>
        <begin position="126"/>
        <end position="142"/>
    </location>
</feature>
<dbReference type="Gene3D" id="1.10.3730.20">
    <property type="match status" value="1"/>
</dbReference>
<comment type="caution">
    <text evidence="8">The sequence shown here is derived from an EMBL/GenBank/DDBJ whole genome shotgun (WGS) entry which is preliminary data.</text>
</comment>
<name>A0A0J8DD26_CLOCY</name>
<dbReference type="InterPro" id="IPR037185">
    <property type="entry name" value="EmrE-like"/>
</dbReference>
<feature type="transmembrane region" description="Helical" evidence="6">
    <location>
        <begin position="98"/>
        <end position="119"/>
    </location>
</feature>
<feature type="transmembrane region" description="Helical" evidence="6">
    <location>
        <begin position="30"/>
        <end position="50"/>
    </location>
</feature>